<keyword evidence="4" id="KW-1003">Cell membrane</keyword>
<evidence type="ECO:0000256" key="1">
    <source>
        <dbReference type="ARBA" id="ARBA00004202"/>
    </source>
</evidence>
<evidence type="ECO:0000313" key="11">
    <source>
        <dbReference type="Proteomes" id="UP000199158"/>
    </source>
</evidence>
<dbReference type="Gene3D" id="3.40.50.300">
    <property type="entry name" value="P-loop containing nucleotide triphosphate hydrolases"/>
    <property type="match status" value="1"/>
</dbReference>
<dbReference type="InterPro" id="IPR015856">
    <property type="entry name" value="ABC_transpr_CbiO/EcfA_su"/>
</dbReference>
<keyword evidence="6 10" id="KW-0067">ATP-binding</keyword>
<organism evidence="10 11">
    <name type="scientific">Hydrogenoanaerobacterium saccharovorans</name>
    <dbReference type="NCBI Taxonomy" id="474960"/>
    <lineage>
        <taxon>Bacteria</taxon>
        <taxon>Bacillati</taxon>
        <taxon>Bacillota</taxon>
        <taxon>Clostridia</taxon>
        <taxon>Eubacteriales</taxon>
        <taxon>Oscillospiraceae</taxon>
        <taxon>Hydrogenoanaerobacterium</taxon>
    </lineage>
</organism>
<dbReference type="PANTHER" id="PTHR43553:SF24">
    <property type="entry name" value="ENERGY-COUPLING FACTOR TRANSPORTER ATP-BINDING PROTEIN ECFA1"/>
    <property type="match status" value="1"/>
</dbReference>
<keyword evidence="11" id="KW-1185">Reference proteome</keyword>
<keyword evidence="8" id="KW-0472">Membrane</keyword>
<keyword evidence="3" id="KW-0813">Transport</keyword>
<gene>
    <name evidence="10" type="ORF">SAMN05216180_0519</name>
</gene>
<keyword evidence="7" id="KW-1278">Translocase</keyword>
<comment type="similarity">
    <text evidence="2">Belongs to the ABC transporter superfamily.</text>
</comment>
<evidence type="ECO:0000256" key="6">
    <source>
        <dbReference type="ARBA" id="ARBA00022840"/>
    </source>
</evidence>
<dbReference type="SUPFAM" id="SSF52540">
    <property type="entry name" value="P-loop containing nucleoside triphosphate hydrolases"/>
    <property type="match status" value="1"/>
</dbReference>
<evidence type="ECO:0000256" key="8">
    <source>
        <dbReference type="ARBA" id="ARBA00023136"/>
    </source>
</evidence>
<dbReference type="GO" id="GO:0042626">
    <property type="term" value="F:ATPase-coupled transmembrane transporter activity"/>
    <property type="evidence" value="ECO:0007669"/>
    <property type="project" value="TreeGrafter"/>
</dbReference>
<evidence type="ECO:0000256" key="2">
    <source>
        <dbReference type="ARBA" id="ARBA00005417"/>
    </source>
</evidence>
<comment type="subcellular location">
    <subcellularLocation>
        <location evidence="1">Cell membrane</location>
        <topology evidence="1">Peripheral membrane protein</topology>
    </subcellularLocation>
</comment>
<dbReference type="OrthoDB" id="501320at2"/>
<dbReference type="InterPro" id="IPR050095">
    <property type="entry name" value="ECF_ABC_transporter_ATP-bd"/>
</dbReference>
<dbReference type="PROSITE" id="PS50893">
    <property type="entry name" value="ABC_TRANSPORTER_2"/>
    <property type="match status" value="1"/>
</dbReference>
<dbReference type="RefSeq" id="WP_092751335.1">
    <property type="nucleotide sequence ID" value="NZ_FOCG01000001.1"/>
</dbReference>
<feature type="domain" description="ABC transporter" evidence="9">
    <location>
        <begin position="7"/>
        <end position="233"/>
    </location>
</feature>
<dbReference type="STRING" id="474960.SAMN05216180_0519"/>
<protein>
    <submittedName>
        <fullName evidence="10">Energy-coupling factor transport system ATP-binding protein</fullName>
    </submittedName>
</protein>
<dbReference type="SMART" id="SM00382">
    <property type="entry name" value="AAA"/>
    <property type="match status" value="1"/>
</dbReference>
<keyword evidence="5" id="KW-0547">Nucleotide-binding</keyword>
<dbReference type="Proteomes" id="UP000199158">
    <property type="component" value="Unassembled WGS sequence"/>
</dbReference>
<evidence type="ECO:0000256" key="3">
    <source>
        <dbReference type="ARBA" id="ARBA00022448"/>
    </source>
</evidence>
<dbReference type="CDD" id="cd03225">
    <property type="entry name" value="ABC_cobalt_CbiO_domain1"/>
    <property type="match status" value="1"/>
</dbReference>
<name>A0A1H7Z9I3_9FIRM</name>
<evidence type="ECO:0000313" key="10">
    <source>
        <dbReference type="EMBL" id="SEM54925.1"/>
    </source>
</evidence>
<dbReference type="GO" id="GO:0043190">
    <property type="term" value="C:ATP-binding cassette (ABC) transporter complex"/>
    <property type="evidence" value="ECO:0007669"/>
    <property type="project" value="TreeGrafter"/>
</dbReference>
<dbReference type="PROSITE" id="PS00211">
    <property type="entry name" value="ABC_TRANSPORTER_1"/>
    <property type="match status" value="1"/>
</dbReference>
<evidence type="ECO:0000256" key="4">
    <source>
        <dbReference type="ARBA" id="ARBA00022475"/>
    </source>
</evidence>
<dbReference type="EMBL" id="FOCG01000001">
    <property type="protein sequence ID" value="SEM54925.1"/>
    <property type="molecule type" value="Genomic_DNA"/>
</dbReference>
<dbReference type="Pfam" id="PF00005">
    <property type="entry name" value="ABC_tran"/>
    <property type="match status" value="1"/>
</dbReference>
<sequence length="233" mass="25417">MDLLTAVEVTQLCLSYGERDVFSDISFRVNFGDIIGISGKSGCGKSSLLHCLCGIIPRFIPANIKGTVKIMGCDLAQMSLAEISTKIGLVGQNPETQVFMPTVEDEIAFGLENMCIAPVEIEQRIDWALDCVGMNGHRKTKPALLSGGQKQLIALACALSMDASIFLFDEPLAFVDEEGRKKLLPIIKNLAQDGKVVIMVDHMSENLQICNSIIGLENGTAKEHFNDTYTARY</sequence>
<accession>A0A1H7Z9I3</accession>
<dbReference type="InterPro" id="IPR003593">
    <property type="entry name" value="AAA+_ATPase"/>
</dbReference>
<reference evidence="10 11" key="1">
    <citation type="submission" date="2016-10" db="EMBL/GenBank/DDBJ databases">
        <authorList>
            <person name="de Groot N.N."/>
        </authorList>
    </citation>
    <scope>NUCLEOTIDE SEQUENCE [LARGE SCALE GENOMIC DNA]</scope>
    <source>
        <strain evidence="10 11">CGMCC 1.5070</strain>
    </source>
</reference>
<proteinExistence type="inferred from homology"/>
<evidence type="ECO:0000259" key="9">
    <source>
        <dbReference type="PROSITE" id="PS50893"/>
    </source>
</evidence>
<dbReference type="InterPro" id="IPR003439">
    <property type="entry name" value="ABC_transporter-like_ATP-bd"/>
</dbReference>
<dbReference type="InterPro" id="IPR017871">
    <property type="entry name" value="ABC_transporter-like_CS"/>
</dbReference>
<dbReference type="PANTHER" id="PTHR43553">
    <property type="entry name" value="HEAVY METAL TRANSPORTER"/>
    <property type="match status" value="1"/>
</dbReference>
<dbReference type="InterPro" id="IPR027417">
    <property type="entry name" value="P-loop_NTPase"/>
</dbReference>
<evidence type="ECO:0000256" key="7">
    <source>
        <dbReference type="ARBA" id="ARBA00022967"/>
    </source>
</evidence>
<dbReference type="AlphaFoldDB" id="A0A1H7Z9I3"/>
<dbReference type="GO" id="GO:0016887">
    <property type="term" value="F:ATP hydrolysis activity"/>
    <property type="evidence" value="ECO:0007669"/>
    <property type="project" value="InterPro"/>
</dbReference>
<evidence type="ECO:0000256" key="5">
    <source>
        <dbReference type="ARBA" id="ARBA00022741"/>
    </source>
</evidence>
<dbReference type="GO" id="GO:0005524">
    <property type="term" value="F:ATP binding"/>
    <property type="evidence" value="ECO:0007669"/>
    <property type="project" value="UniProtKB-KW"/>
</dbReference>